<feature type="signal peptide" evidence="2">
    <location>
        <begin position="1"/>
        <end position="26"/>
    </location>
</feature>
<organism evidence="3 4">
    <name type="scientific">Juglans regia</name>
    <name type="common">English walnut</name>
    <dbReference type="NCBI Taxonomy" id="51240"/>
    <lineage>
        <taxon>Eukaryota</taxon>
        <taxon>Viridiplantae</taxon>
        <taxon>Streptophyta</taxon>
        <taxon>Embryophyta</taxon>
        <taxon>Tracheophyta</taxon>
        <taxon>Spermatophyta</taxon>
        <taxon>Magnoliopsida</taxon>
        <taxon>eudicotyledons</taxon>
        <taxon>Gunneridae</taxon>
        <taxon>Pentapetalae</taxon>
        <taxon>rosids</taxon>
        <taxon>fabids</taxon>
        <taxon>Fagales</taxon>
        <taxon>Juglandaceae</taxon>
        <taxon>Juglans</taxon>
    </lineage>
</organism>
<gene>
    <name evidence="3" type="ORF">F2P56_006985</name>
</gene>
<evidence type="ECO:0000313" key="3">
    <source>
        <dbReference type="EMBL" id="KAF5475146.1"/>
    </source>
</evidence>
<evidence type="ECO:0000256" key="1">
    <source>
        <dbReference type="SAM" id="MobiDB-lite"/>
    </source>
</evidence>
<sequence>MGLNQNLKYLIICTVLFLFLLLGTSGFPSPSSSHEIFQPKVPHEVPTQYQEFYVKNIKNTDTFAMNGEQDLRKKRRSSKKNVWRKKIKKEKTSRPFEVMLPKGFVPPSGSSPCSNKYPHSARATFYCDLSTVKP</sequence>
<proteinExistence type="predicted"/>
<accession>A0A834D5D7</accession>
<feature type="chain" id="PRO_5032652241" description="Transmembrane protein" evidence="2">
    <location>
        <begin position="27"/>
        <end position="134"/>
    </location>
</feature>
<evidence type="ECO:0008006" key="5">
    <source>
        <dbReference type="Google" id="ProtNLM"/>
    </source>
</evidence>
<dbReference type="Gramene" id="Jr03_14600_p1">
    <property type="protein sequence ID" value="cds.Jr03_14600_p1"/>
    <property type="gene ID" value="Jr03_14600"/>
</dbReference>
<keyword evidence="2" id="KW-0732">Signal</keyword>
<dbReference type="EMBL" id="LIHL02000003">
    <property type="protein sequence ID" value="KAF5475146.1"/>
    <property type="molecule type" value="Genomic_DNA"/>
</dbReference>
<protein>
    <recommendedName>
        <fullName evidence="5">Transmembrane protein</fullName>
    </recommendedName>
</protein>
<reference evidence="3" key="1">
    <citation type="submission" date="2015-10" db="EMBL/GenBank/DDBJ databases">
        <authorList>
            <person name="Martinez-Garcia P.J."/>
            <person name="Crepeau M.W."/>
            <person name="Puiu D."/>
            <person name="Gonzalez-Ibeas D."/>
            <person name="Whalen J."/>
            <person name="Stevens K."/>
            <person name="Paul R."/>
            <person name="Butterfield T."/>
            <person name="Britton M."/>
            <person name="Reagan R."/>
            <person name="Chakraborty S."/>
            <person name="Walawage S.L."/>
            <person name="Vasquez-Gross H.A."/>
            <person name="Cardeno C."/>
            <person name="Famula R."/>
            <person name="Pratt K."/>
            <person name="Kuruganti S."/>
            <person name="Aradhya M.K."/>
            <person name="Leslie C.A."/>
            <person name="Dandekar A.M."/>
            <person name="Salzberg S.L."/>
            <person name="Wegrzyn J.L."/>
            <person name="Langley C.H."/>
            <person name="Neale D.B."/>
        </authorList>
    </citation>
    <scope>NUCLEOTIDE SEQUENCE</scope>
    <source>
        <tissue evidence="3">Leaves</tissue>
    </source>
</reference>
<name>A0A834D5D7_JUGRE</name>
<reference evidence="3" key="2">
    <citation type="submission" date="2020-03" db="EMBL/GenBank/DDBJ databases">
        <title>Walnut 2.0.</title>
        <authorList>
            <person name="Marrano A."/>
            <person name="Britton M."/>
            <person name="Zimin A.V."/>
            <person name="Zaini P.A."/>
            <person name="Workman R."/>
            <person name="Puiu D."/>
            <person name="Bianco L."/>
            <person name="Allen B.J."/>
            <person name="Troggio M."/>
            <person name="Leslie C.A."/>
            <person name="Timp W."/>
            <person name="Dendekar A."/>
            <person name="Salzberg S.L."/>
            <person name="Neale D.B."/>
        </authorList>
    </citation>
    <scope>NUCLEOTIDE SEQUENCE</scope>
    <source>
        <tissue evidence="3">Leaves</tissue>
    </source>
</reference>
<evidence type="ECO:0000256" key="2">
    <source>
        <dbReference type="SAM" id="SignalP"/>
    </source>
</evidence>
<evidence type="ECO:0000313" key="4">
    <source>
        <dbReference type="Proteomes" id="UP000619265"/>
    </source>
</evidence>
<dbReference type="AlphaFoldDB" id="A0A834D5D7"/>
<feature type="compositionally biased region" description="Basic residues" evidence="1">
    <location>
        <begin position="72"/>
        <end position="86"/>
    </location>
</feature>
<comment type="caution">
    <text evidence="3">The sequence shown here is derived from an EMBL/GenBank/DDBJ whole genome shotgun (WGS) entry which is preliminary data.</text>
</comment>
<dbReference type="Proteomes" id="UP000619265">
    <property type="component" value="Unassembled WGS sequence"/>
</dbReference>
<feature type="region of interest" description="Disordered" evidence="1">
    <location>
        <begin position="66"/>
        <end position="86"/>
    </location>
</feature>